<comment type="caution">
    <text evidence="12">The sequence shown here is derived from an EMBL/GenBank/DDBJ whole genome shotgun (WGS) entry which is preliminary data.</text>
</comment>
<organism evidence="12 13">
    <name type="scientific">Lobosporangium transversale</name>
    <dbReference type="NCBI Taxonomy" id="64571"/>
    <lineage>
        <taxon>Eukaryota</taxon>
        <taxon>Fungi</taxon>
        <taxon>Fungi incertae sedis</taxon>
        <taxon>Mucoromycota</taxon>
        <taxon>Mortierellomycotina</taxon>
        <taxon>Mortierellomycetes</taxon>
        <taxon>Mortierellales</taxon>
        <taxon>Mortierellaceae</taxon>
        <taxon>Lobosporangium</taxon>
    </lineage>
</organism>
<feature type="domain" description="G protein gamma" evidence="11">
    <location>
        <begin position="116"/>
        <end position="171"/>
    </location>
</feature>
<name>A0A1Y2H2L7_9FUNG</name>
<evidence type="ECO:0000313" key="12">
    <source>
        <dbReference type="EMBL" id="ORZ28819.1"/>
    </source>
</evidence>
<protein>
    <recommendedName>
        <fullName evidence="4">Guanine nucleotide-binding protein subunit gamma</fullName>
    </recommendedName>
</protein>
<dbReference type="EMBL" id="MCFF01000001">
    <property type="protein sequence ID" value="ORZ28819.1"/>
    <property type="molecule type" value="Genomic_DNA"/>
</dbReference>
<dbReference type="SMART" id="SM01224">
    <property type="entry name" value="G_gamma"/>
    <property type="match status" value="1"/>
</dbReference>
<evidence type="ECO:0000256" key="2">
    <source>
        <dbReference type="ARBA" id="ARBA00007431"/>
    </source>
</evidence>
<comment type="subunit">
    <text evidence="3">G proteins are composed of 3 units, alpha, beta and gamma.</text>
</comment>
<evidence type="ECO:0000313" key="13">
    <source>
        <dbReference type="Proteomes" id="UP000193648"/>
    </source>
</evidence>
<dbReference type="SUPFAM" id="SSF48670">
    <property type="entry name" value="Transducin (heterotrimeric G protein), gamma chain"/>
    <property type="match status" value="1"/>
</dbReference>
<dbReference type="PANTHER" id="PTHR28189:SF1">
    <property type="entry name" value="GUANINE NUCLEOTIDE-BINDING PROTEIN SUBUNIT GAMMA"/>
    <property type="match status" value="1"/>
</dbReference>
<dbReference type="InterPro" id="IPR036284">
    <property type="entry name" value="GGL_sf"/>
</dbReference>
<dbReference type="InterPro" id="IPR015898">
    <property type="entry name" value="G-protein_gamma-like_dom"/>
</dbReference>
<evidence type="ECO:0000256" key="8">
    <source>
        <dbReference type="ARBA" id="ARBA00023224"/>
    </source>
</evidence>
<keyword evidence="13" id="KW-1185">Reference proteome</keyword>
<dbReference type="PANTHER" id="PTHR28189">
    <property type="entry name" value="GUANINE NUCLEOTIDE-BINDING PROTEIN SUBUNIT GAMMA"/>
    <property type="match status" value="1"/>
</dbReference>
<dbReference type="RefSeq" id="XP_021886492.1">
    <property type="nucleotide sequence ID" value="XM_022020477.1"/>
</dbReference>
<dbReference type="FunFam" id="4.10.260.10:FF:000003">
    <property type="entry name" value="G-protein complex gamma subunit Ste18/GpgA"/>
    <property type="match status" value="1"/>
</dbReference>
<dbReference type="InParanoid" id="A0A1Y2H2L7"/>
<comment type="subcellular location">
    <subcellularLocation>
        <location evidence="1">Membrane</location>
        <topology evidence="1">Peripheral membrane protein</topology>
    </subcellularLocation>
</comment>
<evidence type="ECO:0000256" key="1">
    <source>
        <dbReference type="ARBA" id="ARBA00004170"/>
    </source>
</evidence>
<dbReference type="SMART" id="SM00224">
    <property type="entry name" value="GGL"/>
    <property type="match status" value="1"/>
</dbReference>
<keyword evidence="10" id="KW-0636">Prenylation</keyword>
<dbReference type="GO" id="GO:0031681">
    <property type="term" value="F:G-protein beta-subunit binding"/>
    <property type="evidence" value="ECO:0007669"/>
    <property type="project" value="InterPro"/>
</dbReference>
<evidence type="ECO:0000256" key="10">
    <source>
        <dbReference type="ARBA" id="ARBA00023289"/>
    </source>
</evidence>
<evidence type="ECO:0000256" key="4">
    <source>
        <dbReference type="ARBA" id="ARBA00016111"/>
    </source>
</evidence>
<dbReference type="AlphaFoldDB" id="A0A1Y2H2L7"/>
<gene>
    <name evidence="12" type="ORF">BCR41DRAFT_298066</name>
</gene>
<dbReference type="PROSITE" id="PS50058">
    <property type="entry name" value="G_PROTEIN_GAMMA"/>
    <property type="match status" value="1"/>
</dbReference>
<keyword evidence="5" id="KW-0488">Methylation</keyword>
<keyword evidence="8" id="KW-0807">Transducer</keyword>
<reference evidence="12 13" key="1">
    <citation type="submission" date="2016-07" db="EMBL/GenBank/DDBJ databases">
        <title>Pervasive Adenine N6-methylation of Active Genes in Fungi.</title>
        <authorList>
            <consortium name="DOE Joint Genome Institute"/>
            <person name="Mondo S.J."/>
            <person name="Dannebaum R.O."/>
            <person name="Kuo R.C."/>
            <person name="Labutti K."/>
            <person name="Haridas S."/>
            <person name="Kuo A."/>
            <person name="Salamov A."/>
            <person name="Ahrendt S.R."/>
            <person name="Lipzen A."/>
            <person name="Sullivan W."/>
            <person name="Andreopoulos W.B."/>
            <person name="Clum A."/>
            <person name="Lindquist E."/>
            <person name="Daum C."/>
            <person name="Ramamoorthy G.K."/>
            <person name="Gryganskyi A."/>
            <person name="Culley D."/>
            <person name="Magnuson J.K."/>
            <person name="James T.Y."/>
            <person name="O'Malley M.A."/>
            <person name="Stajich J.E."/>
            <person name="Spatafora J.W."/>
            <person name="Visel A."/>
            <person name="Grigoriev I.V."/>
        </authorList>
    </citation>
    <scope>NUCLEOTIDE SEQUENCE [LARGE SCALE GENOMIC DNA]</scope>
    <source>
        <strain evidence="12 13">NRRL 3116</strain>
    </source>
</reference>
<dbReference type="STRING" id="64571.A0A1Y2H2L7"/>
<evidence type="ECO:0000259" key="11">
    <source>
        <dbReference type="PROSITE" id="PS50058"/>
    </source>
</evidence>
<dbReference type="Gene3D" id="4.10.260.10">
    <property type="entry name" value="Transducin (heterotrimeric G protein), gamma chain"/>
    <property type="match status" value="1"/>
</dbReference>
<dbReference type="GeneID" id="33562321"/>
<comment type="similarity">
    <text evidence="2">Belongs to the G protein gamma family.</text>
</comment>
<keyword evidence="9" id="KW-0449">Lipoprotein</keyword>
<accession>A0A1Y2H2L7</accession>
<evidence type="ECO:0000256" key="9">
    <source>
        <dbReference type="ARBA" id="ARBA00023288"/>
    </source>
</evidence>
<dbReference type="GO" id="GO:0000750">
    <property type="term" value="P:pheromone-dependent signal transduction involved in conjugation with cellular fusion"/>
    <property type="evidence" value="ECO:0007669"/>
    <property type="project" value="InterPro"/>
</dbReference>
<dbReference type="Pfam" id="PF00631">
    <property type="entry name" value="G-gamma"/>
    <property type="match status" value="1"/>
</dbReference>
<keyword evidence="6" id="KW-0472">Membrane</keyword>
<sequence length="171" mass="17226">MVGLGYGNEGLYRKLTIPGTTTALGGSGSNPNYTGTDAIVGAGGGGSVSVGGGSGSVVGAGYGGYENYENYGNYRTASAAGAAAAAAAAAVGAGTSIGGVPGVSELKLKRFLEHNQRLREQLEMHRVPVSEASRSLIQYATNTQDPLLPIIWGVVGPDPFAKQSSKCCTII</sequence>
<dbReference type="Proteomes" id="UP000193648">
    <property type="component" value="Unassembled WGS sequence"/>
</dbReference>
<proteinExistence type="inferred from homology"/>
<keyword evidence="7" id="KW-0564">Palmitate</keyword>
<dbReference type="OrthoDB" id="19232at2759"/>
<dbReference type="InterPro" id="IPR041848">
    <property type="entry name" value="Ste18_fungal"/>
</dbReference>
<evidence type="ECO:0000256" key="6">
    <source>
        <dbReference type="ARBA" id="ARBA00023136"/>
    </source>
</evidence>
<dbReference type="GO" id="GO:0005834">
    <property type="term" value="C:heterotrimeric G-protein complex"/>
    <property type="evidence" value="ECO:0007669"/>
    <property type="project" value="TreeGrafter"/>
</dbReference>
<evidence type="ECO:0000256" key="5">
    <source>
        <dbReference type="ARBA" id="ARBA00022481"/>
    </source>
</evidence>
<dbReference type="GO" id="GO:0007186">
    <property type="term" value="P:G protein-coupled receptor signaling pathway"/>
    <property type="evidence" value="ECO:0007669"/>
    <property type="project" value="InterPro"/>
</dbReference>
<evidence type="ECO:0000256" key="3">
    <source>
        <dbReference type="ARBA" id="ARBA00011581"/>
    </source>
</evidence>
<evidence type="ECO:0000256" key="7">
    <source>
        <dbReference type="ARBA" id="ARBA00023139"/>
    </source>
</evidence>